<proteinExistence type="predicted"/>
<organism evidence="1">
    <name type="scientific">Amphora coffeiformis</name>
    <dbReference type="NCBI Taxonomy" id="265554"/>
    <lineage>
        <taxon>Eukaryota</taxon>
        <taxon>Sar</taxon>
        <taxon>Stramenopiles</taxon>
        <taxon>Ochrophyta</taxon>
        <taxon>Bacillariophyta</taxon>
        <taxon>Bacillariophyceae</taxon>
        <taxon>Bacillariophycidae</taxon>
        <taxon>Thalassiophysales</taxon>
        <taxon>Catenulaceae</taxon>
        <taxon>Amphora</taxon>
    </lineage>
</organism>
<dbReference type="EMBL" id="HBIM01014388">
    <property type="protein sequence ID" value="CAE0414297.1"/>
    <property type="molecule type" value="Transcribed_RNA"/>
</dbReference>
<evidence type="ECO:0000313" key="1">
    <source>
        <dbReference type="EMBL" id="CAE0414297.1"/>
    </source>
</evidence>
<protein>
    <submittedName>
        <fullName evidence="1">Uncharacterized protein</fullName>
    </submittedName>
</protein>
<name>A0A7S3P5H1_9STRA</name>
<dbReference type="AlphaFoldDB" id="A0A7S3P5H1"/>
<sequence>MHFCNSDRYYIGTDTGTTCNSLLSAPFDVNVVLQEHIRFHHGVYLYMVTWQEKKNTAKPKEAELQTTSKSNLEYLFNLYDPKTILSLWRQYLITVYRDFSTVQDGPGSSNVNTDSYTYLKSKASKWKYYYKKYYDWQRQEAQKLCDHFCFWIKDILEPSLERSFQKVGFIGR</sequence>
<reference evidence="1" key="1">
    <citation type="submission" date="2021-01" db="EMBL/GenBank/DDBJ databases">
        <authorList>
            <person name="Corre E."/>
            <person name="Pelletier E."/>
            <person name="Niang G."/>
            <person name="Scheremetjew M."/>
            <person name="Finn R."/>
            <person name="Kale V."/>
            <person name="Holt S."/>
            <person name="Cochrane G."/>
            <person name="Meng A."/>
            <person name="Brown T."/>
            <person name="Cohen L."/>
        </authorList>
    </citation>
    <scope>NUCLEOTIDE SEQUENCE</scope>
    <source>
        <strain evidence="1">CCMP127</strain>
    </source>
</reference>
<gene>
    <name evidence="1" type="ORF">ACOF00016_LOCUS11540</name>
</gene>
<accession>A0A7S3P5H1</accession>